<dbReference type="Pfam" id="PF00565">
    <property type="entry name" value="SNase"/>
    <property type="match status" value="1"/>
</dbReference>
<feature type="domain" description="TNase-like" evidence="4">
    <location>
        <begin position="38"/>
        <end position="135"/>
    </location>
</feature>
<keyword evidence="3" id="KW-0378">Hydrolase</keyword>
<dbReference type="GO" id="GO:0016787">
    <property type="term" value="F:hydrolase activity"/>
    <property type="evidence" value="ECO:0007669"/>
    <property type="project" value="UniProtKB-KW"/>
</dbReference>
<evidence type="ECO:0000256" key="2">
    <source>
        <dbReference type="ARBA" id="ARBA00022759"/>
    </source>
</evidence>
<keyword evidence="6" id="KW-1185">Reference proteome</keyword>
<sequence>MIMKKKLLLIVFLIMICLGGLVLFAENDFESDSVGLQGLDRVFIDYVYDGDTVRTADGERIRLIGLDTPEMNWEEGEAEFYAREAFEYTKKKLLGHNVYLEYDQEKRDKYNRILAYLFLADGSFFNRKLLEEGYASLLLVPPNLKYAAELKEAADYLNKEVIVRGKVVKTYQSEKIIFLDFSKEGKDNLYLIIFKHNLNKFDYNPLELLLEKEIKVTGKVVEYKGRSEIIIDSPLQIFIL</sequence>
<evidence type="ECO:0000256" key="3">
    <source>
        <dbReference type="ARBA" id="ARBA00022801"/>
    </source>
</evidence>
<dbReference type="InterPro" id="IPR035437">
    <property type="entry name" value="SNase_OB-fold_sf"/>
</dbReference>
<dbReference type="Gene3D" id="2.40.50.90">
    <property type="match status" value="1"/>
</dbReference>
<keyword evidence="2" id="KW-0255">Endonuclease</keyword>
<dbReference type="InterPro" id="IPR012340">
    <property type="entry name" value="NA-bd_OB-fold"/>
</dbReference>
<dbReference type="Gene3D" id="2.40.50.140">
    <property type="entry name" value="Nucleic acid-binding proteins"/>
    <property type="match status" value="1"/>
</dbReference>
<dbReference type="AlphaFoldDB" id="A0A8A7KPI2"/>
<dbReference type="GO" id="GO:0004519">
    <property type="term" value="F:endonuclease activity"/>
    <property type="evidence" value="ECO:0007669"/>
    <property type="project" value="UniProtKB-KW"/>
</dbReference>
<dbReference type="EMBL" id="CP046640">
    <property type="protein sequence ID" value="QTL99712.1"/>
    <property type="molecule type" value="Genomic_DNA"/>
</dbReference>
<name>A0A8A7KPI2_9FIRM</name>
<evidence type="ECO:0000259" key="4">
    <source>
        <dbReference type="PROSITE" id="PS50830"/>
    </source>
</evidence>
<evidence type="ECO:0000313" key="6">
    <source>
        <dbReference type="Proteomes" id="UP000665020"/>
    </source>
</evidence>
<dbReference type="KEGG" id="ifn:GM661_18005"/>
<protein>
    <submittedName>
        <fullName evidence="5">Nuclease</fullName>
    </submittedName>
</protein>
<evidence type="ECO:0000313" key="5">
    <source>
        <dbReference type="EMBL" id="QTL99712.1"/>
    </source>
</evidence>
<dbReference type="PANTHER" id="PTHR12302:SF3">
    <property type="entry name" value="SERINE_THREONINE-PROTEIN KINASE 31"/>
    <property type="match status" value="1"/>
</dbReference>
<dbReference type="SUPFAM" id="SSF50199">
    <property type="entry name" value="Staphylococcal nuclease"/>
    <property type="match status" value="1"/>
</dbReference>
<dbReference type="InterPro" id="IPR016071">
    <property type="entry name" value="Staphylococal_nuclease_OB-fold"/>
</dbReference>
<dbReference type="SMART" id="SM00318">
    <property type="entry name" value="SNc"/>
    <property type="match status" value="1"/>
</dbReference>
<dbReference type="PANTHER" id="PTHR12302">
    <property type="entry name" value="EBNA2 BINDING PROTEIN P100"/>
    <property type="match status" value="1"/>
</dbReference>
<evidence type="ECO:0000256" key="1">
    <source>
        <dbReference type="ARBA" id="ARBA00022722"/>
    </source>
</evidence>
<gene>
    <name evidence="5" type="ORF">GM661_18005</name>
</gene>
<reference evidence="5" key="1">
    <citation type="submission" date="2019-12" db="EMBL/GenBank/DDBJ databases">
        <authorList>
            <person name="zhang j."/>
            <person name="sun C.M."/>
        </authorList>
    </citation>
    <scope>NUCLEOTIDE SEQUENCE</scope>
    <source>
        <strain evidence="5">NS-1</strain>
    </source>
</reference>
<organism evidence="5 6">
    <name type="scientific">Iocasia fonsfrigidae</name>
    <dbReference type="NCBI Taxonomy" id="2682810"/>
    <lineage>
        <taxon>Bacteria</taxon>
        <taxon>Bacillati</taxon>
        <taxon>Bacillota</taxon>
        <taxon>Clostridia</taxon>
        <taxon>Halanaerobiales</taxon>
        <taxon>Halanaerobiaceae</taxon>
        <taxon>Iocasia</taxon>
    </lineage>
</organism>
<dbReference type="Proteomes" id="UP000665020">
    <property type="component" value="Chromosome"/>
</dbReference>
<accession>A0A8A7KPI2</accession>
<proteinExistence type="predicted"/>
<keyword evidence="1" id="KW-0540">Nuclease</keyword>
<dbReference type="PROSITE" id="PS50830">
    <property type="entry name" value="TNASE_3"/>
    <property type="match status" value="1"/>
</dbReference>